<feature type="compositionally biased region" description="Low complexity" evidence="1">
    <location>
        <begin position="95"/>
        <end position="108"/>
    </location>
</feature>
<feature type="compositionally biased region" description="Basic and acidic residues" evidence="1">
    <location>
        <begin position="173"/>
        <end position="191"/>
    </location>
</feature>
<reference evidence="2" key="1">
    <citation type="submission" date="2020-02" db="EMBL/GenBank/DDBJ databases">
        <authorList>
            <person name="Meier V. D."/>
        </authorList>
    </citation>
    <scope>NUCLEOTIDE SEQUENCE</scope>
    <source>
        <strain evidence="2">AVDCRST_MAG90</strain>
    </source>
</reference>
<feature type="compositionally biased region" description="Basic residues" evidence="1">
    <location>
        <begin position="192"/>
        <end position="204"/>
    </location>
</feature>
<feature type="compositionally biased region" description="Basic and acidic residues" evidence="1">
    <location>
        <begin position="263"/>
        <end position="282"/>
    </location>
</feature>
<keyword evidence="2" id="KW-0808">Transferase</keyword>
<feature type="compositionally biased region" description="Basic residues" evidence="1">
    <location>
        <begin position="283"/>
        <end position="307"/>
    </location>
</feature>
<feature type="region of interest" description="Disordered" evidence="1">
    <location>
        <begin position="372"/>
        <end position="408"/>
    </location>
</feature>
<keyword evidence="2" id="KW-0418">Kinase</keyword>
<feature type="compositionally biased region" description="Basic and acidic residues" evidence="1">
    <location>
        <begin position="372"/>
        <end position="381"/>
    </location>
</feature>
<feature type="compositionally biased region" description="Basic and acidic residues" evidence="1">
    <location>
        <begin position="73"/>
        <end position="83"/>
    </location>
</feature>
<dbReference type="GO" id="GO:0016301">
    <property type="term" value="F:kinase activity"/>
    <property type="evidence" value="ECO:0007669"/>
    <property type="project" value="UniProtKB-KW"/>
</dbReference>
<dbReference type="EMBL" id="CADCUC010000543">
    <property type="protein sequence ID" value="CAA9355579.1"/>
    <property type="molecule type" value="Genomic_DNA"/>
</dbReference>
<evidence type="ECO:0000256" key="1">
    <source>
        <dbReference type="SAM" id="MobiDB-lite"/>
    </source>
</evidence>
<organism evidence="2">
    <name type="scientific">uncultured Microvirga sp</name>
    <dbReference type="NCBI Taxonomy" id="412392"/>
    <lineage>
        <taxon>Bacteria</taxon>
        <taxon>Pseudomonadati</taxon>
        <taxon>Pseudomonadota</taxon>
        <taxon>Alphaproteobacteria</taxon>
        <taxon>Hyphomicrobiales</taxon>
        <taxon>Methylobacteriaceae</taxon>
        <taxon>Microvirga</taxon>
        <taxon>environmental samples</taxon>
    </lineage>
</organism>
<feature type="compositionally biased region" description="Basic and acidic residues" evidence="1">
    <location>
        <begin position="398"/>
        <end position="408"/>
    </location>
</feature>
<feature type="region of interest" description="Disordered" evidence="1">
    <location>
        <begin position="1"/>
        <end position="161"/>
    </location>
</feature>
<evidence type="ECO:0000313" key="2">
    <source>
        <dbReference type="EMBL" id="CAA9355579.1"/>
    </source>
</evidence>
<feature type="non-terminal residue" evidence="2">
    <location>
        <position position="1"/>
    </location>
</feature>
<feature type="compositionally biased region" description="Basic and acidic residues" evidence="1">
    <location>
        <begin position="140"/>
        <end position="154"/>
    </location>
</feature>
<dbReference type="AlphaFoldDB" id="A0A6J4MDD7"/>
<feature type="non-terminal residue" evidence="2">
    <location>
        <position position="408"/>
    </location>
</feature>
<feature type="region of interest" description="Disordered" evidence="1">
    <location>
        <begin position="248"/>
        <end position="353"/>
    </location>
</feature>
<sequence>PGGRGRGRDPLRARHHRAAPARAAVRPGPEDAGRGPARGRGRARLQQRPAGDHRLFGPAAREPQADRPGLPGHHADQAERQPGREPGAPAACLFAPPDAAPGAPQPQRRALRPLDAAEAPFGRARRPRSEARARPVVRQGRREPVRAGHREPRGQRPRRHAGWRARLGPHREHFRAGGRRLEPHRAAGDRARPHRGGGHRHRHPARGDGQDFRALLHHQGGRQGHRARALDRVRHRQAVERLHLCRLDGRPRHGVPGLPAAPRADRGGDRRGAEARGQEAGRRPHRPGHHPARRGRGPGARRQRARPHGAGLHGDRGRLGGRGAAHHRGAQGPGRPRGVRRRDARDGRPDFAARIAQTLPRPESDLRLRLRRGRLQEEPSGRRGFQFPRKTLQPEAALRGREAGHRGV</sequence>
<feature type="compositionally biased region" description="Basic and acidic residues" evidence="1">
    <location>
        <begin position="341"/>
        <end position="351"/>
    </location>
</feature>
<proteinExistence type="predicted"/>
<name>A0A6J4MDD7_9HYPH</name>
<feature type="compositionally biased region" description="Basic and acidic residues" evidence="1">
    <location>
        <begin position="1"/>
        <end position="12"/>
    </location>
</feature>
<feature type="region of interest" description="Disordered" evidence="1">
    <location>
        <begin position="173"/>
        <end position="208"/>
    </location>
</feature>
<accession>A0A6J4MDD7</accession>
<gene>
    <name evidence="2" type="ORF">AVDCRST_MAG90-2651</name>
</gene>
<protein>
    <submittedName>
        <fullName evidence="2">Sensory box histidine kinase/response regulator</fullName>
    </submittedName>
</protein>